<dbReference type="GO" id="GO:0019901">
    <property type="term" value="F:protein kinase binding"/>
    <property type="evidence" value="ECO:0007669"/>
    <property type="project" value="InterPro"/>
</dbReference>
<dbReference type="STRING" id="45607.A0A2T0FPE4"/>
<keyword evidence="2" id="KW-1185">Reference proteome</keyword>
<dbReference type="RefSeq" id="XP_024666808.1">
    <property type="nucleotide sequence ID" value="XM_024811040.1"/>
</dbReference>
<gene>
    <name evidence="1" type="ORF">B9G98_04483</name>
</gene>
<dbReference type="PANTHER" id="PTHR15615:SF27">
    <property type="entry name" value="PHO85 CYCLIN CLG1"/>
    <property type="match status" value="1"/>
</dbReference>
<organism evidence="1 2">
    <name type="scientific">Wickerhamiella sorbophila</name>
    <dbReference type="NCBI Taxonomy" id="45607"/>
    <lineage>
        <taxon>Eukaryota</taxon>
        <taxon>Fungi</taxon>
        <taxon>Dikarya</taxon>
        <taxon>Ascomycota</taxon>
        <taxon>Saccharomycotina</taxon>
        <taxon>Dipodascomycetes</taxon>
        <taxon>Dipodascales</taxon>
        <taxon>Trichomonascaceae</taxon>
        <taxon>Wickerhamiella</taxon>
    </lineage>
</organism>
<dbReference type="AlphaFoldDB" id="A0A2T0FPE4"/>
<comment type="caution">
    <text evidence="1">The sequence shown here is derived from an EMBL/GenBank/DDBJ whole genome shotgun (WGS) entry which is preliminary data.</text>
</comment>
<dbReference type="GeneID" id="36518231"/>
<dbReference type="PANTHER" id="PTHR15615">
    <property type="match status" value="1"/>
</dbReference>
<evidence type="ECO:0000313" key="2">
    <source>
        <dbReference type="Proteomes" id="UP000238350"/>
    </source>
</evidence>
<evidence type="ECO:0000313" key="1">
    <source>
        <dbReference type="EMBL" id="PRT56863.1"/>
    </source>
</evidence>
<dbReference type="EMBL" id="NDIQ01000022">
    <property type="protein sequence ID" value="PRT56863.1"/>
    <property type="molecule type" value="Genomic_DNA"/>
</dbReference>
<dbReference type="SUPFAM" id="SSF47954">
    <property type="entry name" value="Cyclin-like"/>
    <property type="match status" value="1"/>
</dbReference>
<sequence>MSAVRPFVPNYLPPASSDKSATWSDNSCYYSASRNNANTLGQPQYGSMWSVNEQQAWNNNNYMPYWPYPSQPAHLPVYDTTPTANVPVAPVYSVQPYMIAGMAPINYGPVYLAPPPAPHPSHYYTYNDSRQFGNAGQLPCPPQAAAITMQNTVKPVTPVLDYDLNVMSAFLSTMASGIMLNRKPLWTDLEQETFQKFVYMTLSSTRLSKHTVILALVYLSKRWSLGDLPLQHDIHGLYILFVVSLVLANKCHDDNTFTNASWCQATGISSVEITKAEISWLAKISWSLELASMECEGWNKWHECWTVFSSQNQHQQHPQALLRDQQQLPTPSISPQAVNREPAVGLNENSWHVPVATVAAF</sequence>
<dbReference type="CDD" id="cd20557">
    <property type="entry name" value="CYCLIN_ScPCL1-like"/>
    <property type="match status" value="1"/>
</dbReference>
<dbReference type="Gene3D" id="1.10.472.10">
    <property type="entry name" value="Cyclin-like"/>
    <property type="match status" value="1"/>
</dbReference>
<protein>
    <submittedName>
        <fullName evidence="1">Meiotically up-regulated gene 80 protein</fullName>
    </submittedName>
</protein>
<dbReference type="InterPro" id="IPR036915">
    <property type="entry name" value="Cyclin-like_sf"/>
</dbReference>
<dbReference type="GO" id="GO:0000307">
    <property type="term" value="C:cyclin-dependent protein kinase holoenzyme complex"/>
    <property type="evidence" value="ECO:0007669"/>
    <property type="project" value="UniProtKB-ARBA"/>
</dbReference>
<dbReference type="Proteomes" id="UP000238350">
    <property type="component" value="Unassembled WGS sequence"/>
</dbReference>
<dbReference type="GO" id="GO:0005634">
    <property type="term" value="C:nucleus"/>
    <property type="evidence" value="ECO:0007669"/>
    <property type="project" value="TreeGrafter"/>
</dbReference>
<dbReference type="OrthoDB" id="244495at2759"/>
<dbReference type="InterPro" id="IPR013922">
    <property type="entry name" value="Cyclin_PHO80-like"/>
</dbReference>
<proteinExistence type="predicted"/>
<name>A0A2T0FPE4_9ASCO</name>
<dbReference type="GO" id="GO:0016538">
    <property type="term" value="F:cyclin-dependent protein serine/threonine kinase regulator activity"/>
    <property type="evidence" value="ECO:0007669"/>
    <property type="project" value="TreeGrafter"/>
</dbReference>
<reference evidence="1 2" key="1">
    <citation type="submission" date="2017-04" db="EMBL/GenBank/DDBJ databases">
        <title>Genome sequencing of [Candida] sorbophila.</title>
        <authorList>
            <person name="Ahn J.O."/>
        </authorList>
    </citation>
    <scope>NUCLEOTIDE SEQUENCE [LARGE SCALE GENOMIC DNA]</scope>
    <source>
        <strain evidence="1 2">DS02</strain>
    </source>
</reference>
<accession>A0A2T0FPE4</accession>